<dbReference type="InParanoid" id="Q2FTB6"/>
<name>Q2FTB6_METHJ</name>
<dbReference type="Proteomes" id="UP000001941">
    <property type="component" value="Chromosome"/>
</dbReference>
<dbReference type="HOGENOM" id="CLU_2420049_0_0_2"/>
<keyword evidence="3" id="KW-1185">Reference proteome</keyword>
<dbReference type="AlphaFoldDB" id="Q2FTB6"/>
<dbReference type="STRING" id="323259.Mhun_2665"/>
<protein>
    <submittedName>
        <fullName evidence="2">Uncharacterized protein</fullName>
    </submittedName>
</protein>
<gene>
    <name evidence="2" type="ordered locus">Mhun_2665</name>
</gene>
<dbReference type="EnsemblBacteria" id="ABD42362">
    <property type="protein sequence ID" value="ABD42362"/>
    <property type="gene ID" value="Mhun_2665"/>
</dbReference>
<organism evidence="2 3">
    <name type="scientific">Methanospirillum hungatei JF-1 (strain ATCC 27890 / DSM 864 / NBRC 100397 / JF-1)</name>
    <dbReference type="NCBI Taxonomy" id="323259"/>
    <lineage>
        <taxon>Archaea</taxon>
        <taxon>Methanobacteriati</taxon>
        <taxon>Methanobacteriota</taxon>
        <taxon>Stenosarchaea group</taxon>
        <taxon>Methanomicrobia</taxon>
        <taxon>Methanomicrobiales</taxon>
        <taxon>Methanospirillaceae</taxon>
        <taxon>Methanospirillum</taxon>
    </lineage>
</organism>
<accession>Q2FTB6</accession>
<evidence type="ECO:0000256" key="1">
    <source>
        <dbReference type="SAM" id="MobiDB-lite"/>
    </source>
</evidence>
<sequence length="91" mass="9445">MRMYAPLRRSGEDMKAIVVILILGLIALGATFPVSAAGQGGNGNGMMLHNGDGSTGTGVCPNPDCPQADCPNNQTPPRDGTGMQYGKNLKR</sequence>
<evidence type="ECO:0000313" key="2">
    <source>
        <dbReference type="EMBL" id="ABD42362.1"/>
    </source>
</evidence>
<evidence type="ECO:0000313" key="3">
    <source>
        <dbReference type="Proteomes" id="UP000001941"/>
    </source>
</evidence>
<feature type="region of interest" description="Disordered" evidence="1">
    <location>
        <begin position="39"/>
        <end position="91"/>
    </location>
</feature>
<dbReference type="KEGG" id="mhu:Mhun_2665"/>
<reference evidence="3" key="1">
    <citation type="journal article" date="2016" name="Stand. Genomic Sci.">
        <title>Complete genome sequence of Methanospirillum hungatei type strain JF1.</title>
        <authorList>
            <person name="Gunsalus R.P."/>
            <person name="Cook L.E."/>
            <person name="Crable B."/>
            <person name="Rohlin L."/>
            <person name="McDonald E."/>
            <person name="Mouttaki H."/>
            <person name="Sieber J.R."/>
            <person name="Poweleit N."/>
            <person name="Zhou H."/>
            <person name="Lapidus A.L."/>
            <person name="Daligault H.E."/>
            <person name="Land M."/>
            <person name="Gilna P."/>
            <person name="Ivanova N."/>
            <person name="Kyrpides N."/>
            <person name="Culley D.E."/>
            <person name="McInerney M.J."/>
        </authorList>
    </citation>
    <scope>NUCLEOTIDE SEQUENCE [LARGE SCALE GENOMIC DNA]</scope>
    <source>
        <strain evidence="3">ATCC 27890 / DSM 864 / NBRC 100397 / JF-1</strain>
    </source>
</reference>
<proteinExistence type="predicted"/>
<dbReference type="EMBL" id="CP000254">
    <property type="protein sequence ID" value="ABD42362.1"/>
    <property type="molecule type" value="Genomic_DNA"/>
</dbReference>